<dbReference type="FunFam" id="1.10.238.10:FF:000001">
    <property type="entry name" value="Calmodulin 1"/>
    <property type="match status" value="1"/>
</dbReference>
<feature type="domain" description="EF-hand" evidence="4">
    <location>
        <begin position="134"/>
        <end position="169"/>
    </location>
</feature>
<dbReference type="AlphaFoldDB" id="A0A2G9I203"/>
<dbReference type="SUPFAM" id="SSF47473">
    <property type="entry name" value="EF-hand"/>
    <property type="match status" value="1"/>
</dbReference>
<dbReference type="OrthoDB" id="26525at2759"/>
<protein>
    <submittedName>
        <fullName evidence="5">Calmodulin and related proteins (EF-Hand superfamily)</fullName>
    </submittedName>
</protein>
<dbReference type="PANTHER" id="PTHR10891">
    <property type="entry name" value="EF-HAND CALCIUM-BINDING DOMAIN CONTAINING PROTEIN"/>
    <property type="match status" value="1"/>
</dbReference>
<keyword evidence="3" id="KW-0106">Calcium</keyword>
<evidence type="ECO:0000256" key="1">
    <source>
        <dbReference type="ARBA" id="ARBA00022723"/>
    </source>
</evidence>
<dbReference type="InterPro" id="IPR039647">
    <property type="entry name" value="EF_hand_pair_protein_CML-like"/>
</dbReference>
<dbReference type="InterPro" id="IPR011992">
    <property type="entry name" value="EF-hand-dom_pair"/>
</dbReference>
<dbReference type="PROSITE" id="PS50222">
    <property type="entry name" value="EF_HAND_2"/>
    <property type="match status" value="4"/>
</dbReference>
<keyword evidence="2" id="KW-0677">Repeat</keyword>
<dbReference type="STRING" id="429701.A0A2G9I203"/>
<organism evidence="5 6">
    <name type="scientific">Handroanthus impetiginosus</name>
    <dbReference type="NCBI Taxonomy" id="429701"/>
    <lineage>
        <taxon>Eukaryota</taxon>
        <taxon>Viridiplantae</taxon>
        <taxon>Streptophyta</taxon>
        <taxon>Embryophyta</taxon>
        <taxon>Tracheophyta</taxon>
        <taxon>Spermatophyta</taxon>
        <taxon>Magnoliopsida</taxon>
        <taxon>eudicotyledons</taxon>
        <taxon>Gunneridae</taxon>
        <taxon>Pentapetalae</taxon>
        <taxon>asterids</taxon>
        <taxon>lamiids</taxon>
        <taxon>Lamiales</taxon>
        <taxon>Bignoniaceae</taxon>
        <taxon>Crescentiina</taxon>
        <taxon>Tabebuia alliance</taxon>
        <taxon>Handroanthus</taxon>
    </lineage>
</organism>
<dbReference type="Gene3D" id="1.10.238.10">
    <property type="entry name" value="EF-hand"/>
    <property type="match status" value="2"/>
</dbReference>
<gene>
    <name evidence="5" type="ORF">CDL12_03480</name>
</gene>
<sequence length="204" mass="22953">MLASIKLCLRSQFKRARNVLEKLNLSKKFRSWKRSTQNRASLTSDLSWLLTSSYSAMEVSTQLRQVFKLIDTNGDGKLSPLELKQVLISLGHEKAEAAKEAEGMVKEMDFDGDGFVDLDEFLSAMGSDSANGIFRDSEIIEAFRVFDYDNNGLISAKELKKVLERVGCGKCSLRDCKKMVKGVDRNGDGFVDFEEFKVMMSDGY</sequence>
<feature type="domain" description="EF-hand" evidence="4">
    <location>
        <begin position="96"/>
        <end position="131"/>
    </location>
</feature>
<dbReference type="SMART" id="SM00054">
    <property type="entry name" value="EFh"/>
    <property type="match status" value="4"/>
</dbReference>
<proteinExistence type="predicted"/>
<keyword evidence="6" id="KW-1185">Reference proteome</keyword>
<evidence type="ECO:0000313" key="5">
    <source>
        <dbReference type="EMBL" id="PIN23784.1"/>
    </source>
</evidence>
<evidence type="ECO:0000259" key="4">
    <source>
        <dbReference type="PROSITE" id="PS50222"/>
    </source>
</evidence>
<dbReference type="Proteomes" id="UP000231279">
    <property type="component" value="Unassembled WGS sequence"/>
</dbReference>
<feature type="domain" description="EF-hand" evidence="4">
    <location>
        <begin position="58"/>
        <end position="93"/>
    </location>
</feature>
<comment type="caution">
    <text evidence="5">The sequence shown here is derived from an EMBL/GenBank/DDBJ whole genome shotgun (WGS) entry which is preliminary data.</text>
</comment>
<evidence type="ECO:0000256" key="2">
    <source>
        <dbReference type="ARBA" id="ARBA00022737"/>
    </source>
</evidence>
<keyword evidence="1" id="KW-0479">Metal-binding</keyword>
<dbReference type="PROSITE" id="PS00018">
    <property type="entry name" value="EF_HAND_1"/>
    <property type="match status" value="4"/>
</dbReference>
<dbReference type="Pfam" id="PF13499">
    <property type="entry name" value="EF-hand_7"/>
    <property type="match status" value="2"/>
</dbReference>
<feature type="domain" description="EF-hand" evidence="4">
    <location>
        <begin position="171"/>
        <end position="204"/>
    </location>
</feature>
<reference evidence="6" key="1">
    <citation type="journal article" date="2018" name="Gigascience">
        <title>Genome assembly of the Pink Ipe (Handroanthus impetiginosus, Bignoniaceae), a highly valued, ecologically keystone Neotropical timber forest tree.</title>
        <authorList>
            <person name="Silva-Junior O.B."/>
            <person name="Grattapaglia D."/>
            <person name="Novaes E."/>
            <person name="Collevatti R.G."/>
        </authorList>
    </citation>
    <scope>NUCLEOTIDE SEQUENCE [LARGE SCALE GENOMIC DNA]</scope>
    <source>
        <strain evidence="6">cv. UFG-1</strain>
    </source>
</reference>
<evidence type="ECO:0000256" key="3">
    <source>
        <dbReference type="ARBA" id="ARBA00022837"/>
    </source>
</evidence>
<dbReference type="GO" id="GO:0005509">
    <property type="term" value="F:calcium ion binding"/>
    <property type="evidence" value="ECO:0007669"/>
    <property type="project" value="InterPro"/>
</dbReference>
<accession>A0A2G9I203</accession>
<name>A0A2G9I203_9LAMI</name>
<evidence type="ECO:0000313" key="6">
    <source>
        <dbReference type="Proteomes" id="UP000231279"/>
    </source>
</evidence>
<dbReference type="EMBL" id="NKXS01000505">
    <property type="protein sequence ID" value="PIN23784.1"/>
    <property type="molecule type" value="Genomic_DNA"/>
</dbReference>
<dbReference type="InterPro" id="IPR002048">
    <property type="entry name" value="EF_hand_dom"/>
</dbReference>
<dbReference type="InterPro" id="IPR018247">
    <property type="entry name" value="EF_Hand_1_Ca_BS"/>
</dbReference>
<dbReference type="CDD" id="cd00051">
    <property type="entry name" value="EFh"/>
    <property type="match status" value="2"/>
</dbReference>